<dbReference type="Proteomes" id="UP000814033">
    <property type="component" value="Unassembled WGS sequence"/>
</dbReference>
<organism evidence="1 2">
    <name type="scientific">Auriscalpium vulgare</name>
    <dbReference type="NCBI Taxonomy" id="40419"/>
    <lineage>
        <taxon>Eukaryota</taxon>
        <taxon>Fungi</taxon>
        <taxon>Dikarya</taxon>
        <taxon>Basidiomycota</taxon>
        <taxon>Agaricomycotina</taxon>
        <taxon>Agaricomycetes</taxon>
        <taxon>Russulales</taxon>
        <taxon>Auriscalpiaceae</taxon>
        <taxon>Auriscalpium</taxon>
    </lineage>
</organism>
<reference evidence="1" key="2">
    <citation type="journal article" date="2022" name="New Phytol.">
        <title>Evolutionary transition to the ectomycorrhizal habit in the genomes of a hyperdiverse lineage of mushroom-forming fungi.</title>
        <authorList>
            <person name="Looney B."/>
            <person name="Miyauchi S."/>
            <person name="Morin E."/>
            <person name="Drula E."/>
            <person name="Courty P.E."/>
            <person name="Kohler A."/>
            <person name="Kuo A."/>
            <person name="LaButti K."/>
            <person name="Pangilinan J."/>
            <person name="Lipzen A."/>
            <person name="Riley R."/>
            <person name="Andreopoulos W."/>
            <person name="He G."/>
            <person name="Johnson J."/>
            <person name="Nolan M."/>
            <person name="Tritt A."/>
            <person name="Barry K.W."/>
            <person name="Grigoriev I.V."/>
            <person name="Nagy L.G."/>
            <person name="Hibbett D."/>
            <person name="Henrissat B."/>
            <person name="Matheny P.B."/>
            <person name="Labbe J."/>
            <person name="Martin F.M."/>
        </authorList>
    </citation>
    <scope>NUCLEOTIDE SEQUENCE</scope>
    <source>
        <strain evidence="1">FP105234-sp</strain>
    </source>
</reference>
<evidence type="ECO:0000313" key="2">
    <source>
        <dbReference type="Proteomes" id="UP000814033"/>
    </source>
</evidence>
<evidence type="ECO:0000313" key="1">
    <source>
        <dbReference type="EMBL" id="KAI0038975.1"/>
    </source>
</evidence>
<protein>
    <submittedName>
        <fullName evidence="1">Uncharacterized protein</fullName>
    </submittedName>
</protein>
<gene>
    <name evidence="1" type="ORF">FA95DRAFT_1612954</name>
</gene>
<accession>A0ACB8R4X6</accession>
<keyword evidence="2" id="KW-1185">Reference proteome</keyword>
<name>A0ACB8R4X6_9AGAM</name>
<comment type="caution">
    <text evidence="1">The sequence shown here is derived from an EMBL/GenBank/DDBJ whole genome shotgun (WGS) entry which is preliminary data.</text>
</comment>
<sequence length="189" mass="20141">MSGEPTATSGNEHELLRDRVDIRLSRPARVQLMYTPLSSHGPSPLYVTFEAARQETAPAPQRSEVPSGANIRPPGAHMGTPMSAPAPCSSQESPTARGSQESPAASRSPATQTRDCPSTQGTRDRPAAPCQRKRTRGDAGLDLDDGTGSHATPEGADVEAAPRVQPRRPARRPRIQTMRAETEDASDAE</sequence>
<proteinExistence type="predicted"/>
<reference evidence="1" key="1">
    <citation type="submission" date="2021-02" db="EMBL/GenBank/DDBJ databases">
        <authorList>
            <consortium name="DOE Joint Genome Institute"/>
            <person name="Ahrendt S."/>
            <person name="Looney B.P."/>
            <person name="Miyauchi S."/>
            <person name="Morin E."/>
            <person name="Drula E."/>
            <person name="Courty P.E."/>
            <person name="Chicoki N."/>
            <person name="Fauchery L."/>
            <person name="Kohler A."/>
            <person name="Kuo A."/>
            <person name="Labutti K."/>
            <person name="Pangilinan J."/>
            <person name="Lipzen A."/>
            <person name="Riley R."/>
            <person name="Andreopoulos W."/>
            <person name="He G."/>
            <person name="Johnson J."/>
            <person name="Barry K.W."/>
            <person name="Grigoriev I.V."/>
            <person name="Nagy L."/>
            <person name="Hibbett D."/>
            <person name="Henrissat B."/>
            <person name="Matheny P.B."/>
            <person name="Labbe J."/>
            <person name="Martin F."/>
        </authorList>
    </citation>
    <scope>NUCLEOTIDE SEQUENCE</scope>
    <source>
        <strain evidence="1">FP105234-sp</strain>
    </source>
</reference>
<dbReference type="EMBL" id="MU276378">
    <property type="protein sequence ID" value="KAI0038975.1"/>
    <property type="molecule type" value="Genomic_DNA"/>
</dbReference>